<feature type="non-terminal residue" evidence="1">
    <location>
        <position position="75"/>
    </location>
</feature>
<feature type="non-terminal residue" evidence="1">
    <location>
        <position position="1"/>
    </location>
</feature>
<evidence type="ECO:0000313" key="2">
    <source>
        <dbReference type="Proteomes" id="UP001233999"/>
    </source>
</evidence>
<sequence>LVNDNIQSSQSWSCDEGCLRYAEHQCMKTKSLVTAKRLLRLQISFRMAEAILGPWQCVRRSTRINQNWSKFFYTS</sequence>
<protein>
    <submittedName>
        <fullName evidence="1">Uncharacterized protein</fullName>
    </submittedName>
</protein>
<gene>
    <name evidence="1" type="ORF">L9F63_000976</name>
</gene>
<organism evidence="1 2">
    <name type="scientific">Diploptera punctata</name>
    <name type="common">Pacific beetle cockroach</name>
    <dbReference type="NCBI Taxonomy" id="6984"/>
    <lineage>
        <taxon>Eukaryota</taxon>
        <taxon>Metazoa</taxon>
        <taxon>Ecdysozoa</taxon>
        <taxon>Arthropoda</taxon>
        <taxon>Hexapoda</taxon>
        <taxon>Insecta</taxon>
        <taxon>Pterygota</taxon>
        <taxon>Neoptera</taxon>
        <taxon>Polyneoptera</taxon>
        <taxon>Dictyoptera</taxon>
        <taxon>Blattodea</taxon>
        <taxon>Blaberoidea</taxon>
        <taxon>Blaberidae</taxon>
        <taxon>Diplopterinae</taxon>
        <taxon>Diploptera</taxon>
    </lineage>
</organism>
<reference evidence="1" key="2">
    <citation type="submission" date="2023-05" db="EMBL/GenBank/DDBJ databases">
        <authorList>
            <person name="Fouks B."/>
        </authorList>
    </citation>
    <scope>NUCLEOTIDE SEQUENCE</scope>
    <source>
        <strain evidence="1">Stay&amp;Tobe</strain>
        <tissue evidence="1">Testes</tissue>
    </source>
</reference>
<evidence type="ECO:0000313" key="1">
    <source>
        <dbReference type="EMBL" id="KAJ9600864.1"/>
    </source>
</evidence>
<proteinExistence type="predicted"/>
<comment type="caution">
    <text evidence="1">The sequence shown here is derived from an EMBL/GenBank/DDBJ whole genome shotgun (WGS) entry which is preliminary data.</text>
</comment>
<reference evidence="1" key="1">
    <citation type="journal article" date="2023" name="IScience">
        <title>Live-bearing cockroach genome reveals convergent evolutionary mechanisms linked to viviparity in insects and beyond.</title>
        <authorList>
            <person name="Fouks B."/>
            <person name="Harrison M.C."/>
            <person name="Mikhailova A.A."/>
            <person name="Marchal E."/>
            <person name="English S."/>
            <person name="Carruthers M."/>
            <person name="Jennings E.C."/>
            <person name="Chiamaka E.L."/>
            <person name="Frigard R.A."/>
            <person name="Pippel M."/>
            <person name="Attardo G.M."/>
            <person name="Benoit J.B."/>
            <person name="Bornberg-Bauer E."/>
            <person name="Tobe S.S."/>
        </authorList>
    </citation>
    <scope>NUCLEOTIDE SEQUENCE</scope>
    <source>
        <strain evidence="1">Stay&amp;Tobe</strain>
    </source>
</reference>
<dbReference type="EMBL" id="JASPKZ010000043">
    <property type="protein sequence ID" value="KAJ9600864.1"/>
    <property type="molecule type" value="Genomic_DNA"/>
</dbReference>
<accession>A0AAD8AKJ4</accession>
<keyword evidence="2" id="KW-1185">Reference proteome</keyword>
<dbReference type="Proteomes" id="UP001233999">
    <property type="component" value="Unassembled WGS sequence"/>
</dbReference>
<dbReference type="AlphaFoldDB" id="A0AAD8AKJ4"/>
<name>A0AAD8AKJ4_DIPPU</name>